<evidence type="ECO:0000256" key="1">
    <source>
        <dbReference type="SAM" id="MobiDB-lite"/>
    </source>
</evidence>
<evidence type="ECO:0000256" key="2">
    <source>
        <dbReference type="SAM" id="Phobius"/>
    </source>
</evidence>
<dbReference type="Proteomes" id="UP001281447">
    <property type="component" value="Unassembled WGS sequence"/>
</dbReference>
<name>A0ABU5CAM0_9BACI</name>
<gene>
    <name evidence="3" type="ORF">RWE15_21245</name>
</gene>
<comment type="caution">
    <text evidence="3">The sequence shown here is derived from an EMBL/GenBank/DDBJ whole genome shotgun (WGS) entry which is preliminary data.</text>
</comment>
<feature type="transmembrane region" description="Helical" evidence="2">
    <location>
        <begin position="6"/>
        <end position="25"/>
    </location>
</feature>
<feature type="region of interest" description="Disordered" evidence="1">
    <location>
        <begin position="64"/>
        <end position="83"/>
    </location>
</feature>
<accession>A0ABU5CAM0</accession>
<feature type="compositionally biased region" description="Basic residues" evidence="1">
    <location>
        <begin position="73"/>
        <end position="83"/>
    </location>
</feature>
<proteinExistence type="predicted"/>
<evidence type="ECO:0000313" key="3">
    <source>
        <dbReference type="EMBL" id="MDY0396396.1"/>
    </source>
</evidence>
<reference evidence="3 4" key="1">
    <citation type="submission" date="2023-10" db="EMBL/GenBank/DDBJ databases">
        <title>Virgibacillus halophilus 5B73C genome.</title>
        <authorList>
            <person name="Miliotis G."/>
            <person name="Sengupta P."/>
            <person name="Hameed A."/>
            <person name="Chuvochina M."/>
            <person name="Mcdonagh F."/>
            <person name="Simpson A.C."/>
            <person name="Singh N.K."/>
            <person name="Rekha P.D."/>
            <person name="Raman K."/>
            <person name="Hugenholtz P."/>
            <person name="Venkateswaran K."/>
        </authorList>
    </citation>
    <scope>NUCLEOTIDE SEQUENCE [LARGE SCALE GENOMIC DNA]</scope>
    <source>
        <strain evidence="3 4">5B73C</strain>
    </source>
</reference>
<keyword evidence="2" id="KW-1133">Transmembrane helix</keyword>
<keyword evidence="2" id="KW-0812">Transmembrane</keyword>
<keyword evidence="2" id="KW-0472">Membrane</keyword>
<keyword evidence="4" id="KW-1185">Reference proteome</keyword>
<organism evidence="3 4">
    <name type="scientific">Tigheibacillus halophilus</name>
    <dbReference type="NCBI Taxonomy" id="361280"/>
    <lineage>
        <taxon>Bacteria</taxon>
        <taxon>Bacillati</taxon>
        <taxon>Bacillota</taxon>
        <taxon>Bacilli</taxon>
        <taxon>Bacillales</taxon>
        <taxon>Bacillaceae</taxon>
        <taxon>Tigheibacillus</taxon>
    </lineage>
</organism>
<dbReference type="EMBL" id="JAWDIP010000004">
    <property type="protein sequence ID" value="MDY0396396.1"/>
    <property type="molecule type" value="Genomic_DNA"/>
</dbReference>
<sequence>MGVPFLLVISFLLHIVSLAAIYFLFKQLTAKQEKNKQLPEDFLELMDTYLEEIRFENDKLKQHLEKHTPRTLPQKRKYSRNSVRKANERAFNGCHCRFEPGKRSNGNVH</sequence>
<evidence type="ECO:0000313" key="4">
    <source>
        <dbReference type="Proteomes" id="UP001281447"/>
    </source>
</evidence>
<protein>
    <submittedName>
        <fullName evidence="3">Uncharacterized protein</fullName>
    </submittedName>
</protein>